<keyword evidence="10" id="KW-1185">Reference proteome</keyword>
<dbReference type="InterPro" id="IPR038050">
    <property type="entry name" value="Neuro_actylchol_rec"/>
</dbReference>
<dbReference type="InterPro" id="IPR036719">
    <property type="entry name" value="Neuro-gated_channel_TM_sf"/>
</dbReference>
<gene>
    <name evidence="9" type="ORF">HYH03_018342</name>
</gene>
<dbReference type="OrthoDB" id="2016799at2759"/>
<keyword evidence="7" id="KW-0732">Signal</keyword>
<comment type="caution">
    <text evidence="9">The sequence shown here is derived from an EMBL/GenBank/DDBJ whole genome shotgun (WGS) entry which is preliminary data.</text>
</comment>
<name>A0A835XET7_9CHLO</name>
<feature type="compositionally biased region" description="Low complexity" evidence="5">
    <location>
        <begin position="562"/>
        <end position="573"/>
    </location>
</feature>
<feature type="transmembrane region" description="Helical" evidence="6">
    <location>
        <begin position="722"/>
        <end position="745"/>
    </location>
</feature>
<accession>A0A835XET7</accession>
<evidence type="ECO:0000256" key="2">
    <source>
        <dbReference type="ARBA" id="ARBA00022692"/>
    </source>
</evidence>
<evidence type="ECO:0000256" key="6">
    <source>
        <dbReference type="SAM" id="Phobius"/>
    </source>
</evidence>
<feature type="signal peptide" evidence="7">
    <location>
        <begin position="1"/>
        <end position="29"/>
    </location>
</feature>
<keyword evidence="4 6" id="KW-0472">Membrane</keyword>
<comment type="subcellular location">
    <subcellularLocation>
        <location evidence="1">Membrane</location>
        <topology evidence="1">Multi-pass membrane protein</topology>
    </subcellularLocation>
</comment>
<feature type="region of interest" description="Disordered" evidence="5">
    <location>
        <begin position="476"/>
        <end position="582"/>
    </location>
</feature>
<dbReference type="Proteomes" id="UP000612055">
    <property type="component" value="Unassembled WGS sequence"/>
</dbReference>
<dbReference type="Pfam" id="PF02931">
    <property type="entry name" value="Neur_chan_LBD"/>
    <property type="match status" value="1"/>
</dbReference>
<feature type="transmembrane region" description="Helical" evidence="6">
    <location>
        <begin position="377"/>
        <end position="399"/>
    </location>
</feature>
<feature type="compositionally biased region" description="Basic residues" evidence="5">
    <location>
        <begin position="537"/>
        <end position="550"/>
    </location>
</feature>
<keyword evidence="2 6" id="KW-0812">Transmembrane</keyword>
<dbReference type="GO" id="GO:0016020">
    <property type="term" value="C:membrane"/>
    <property type="evidence" value="ECO:0007669"/>
    <property type="project" value="UniProtKB-SubCell"/>
</dbReference>
<dbReference type="SUPFAM" id="SSF63712">
    <property type="entry name" value="Nicotinic receptor ligand binding domain-like"/>
    <property type="match status" value="1"/>
</dbReference>
<evidence type="ECO:0000256" key="5">
    <source>
        <dbReference type="SAM" id="MobiDB-lite"/>
    </source>
</evidence>
<dbReference type="InterPro" id="IPR006201">
    <property type="entry name" value="Neur_channel"/>
</dbReference>
<dbReference type="InterPro" id="IPR006202">
    <property type="entry name" value="Neur_chan_lig-bd"/>
</dbReference>
<evidence type="ECO:0000259" key="8">
    <source>
        <dbReference type="Pfam" id="PF02931"/>
    </source>
</evidence>
<evidence type="ECO:0000256" key="3">
    <source>
        <dbReference type="ARBA" id="ARBA00022989"/>
    </source>
</evidence>
<protein>
    <recommendedName>
        <fullName evidence="8">Neurotransmitter-gated ion-channel ligand-binding domain-containing protein</fullName>
    </recommendedName>
</protein>
<evidence type="ECO:0000256" key="7">
    <source>
        <dbReference type="SAM" id="SignalP"/>
    </source>
</evidence>
<evidence type="ECO:0000256" key="4">
    <source>
        <dbReference type="ARBA" id="ARBA00023136"/>
    </source>
</evidence>
<dbReference type="Gene3D" id="1.20.58.390">
    <property type="entry name" value="Neurotransmitter-gated ion-channel transmembrane domain"/>
    <property type="match status" value="1"/>
</dbReference>
<feature type="domain" description="Neurotransmitter-gated ion-channel ligand-binding" evidence="8">
    <location>
        <begin position="44"/>
        <end position="201"/>
    </location>
</feature>
<dbReference type="AlphaFoldDB" id="A0A835XET7"/>
<evidence type="ECO:0000313" key="9">
    <source>
        <dbReference type="EMBL" id="KAG2482748.1"/>
    </source>
</evidence>
<feature type="compositionally biased region" description="Gly residues" evidence="5">
    <location>
        <begin position="506"/>
        <end position="515"/>
    </location>
</feature>
<sequence>MARPAHRIPRLALALLPLLLLPLLGRGAAQMSEPFPGSAAPPPPGGPVDIKVSALLERIVGIEQERSNYEAIWWVVLTWPDPTAAATVEAATGAALAPNGTCGLYCENQGSGSEGCCDGIWLPRLHVLNLIYLPQDQVPRYRILADPSSGTVMWSVRLVATWYSPFDFRAYPFEHQHLLLELGLADSQAAQAGLRWEHVAKLNNTPHTKGADLAGWRMKWGKGRLYDSRKCMAQYGVGAPSYAPPANGSPAGTPAVFTSVPVPQQYVAAALNASDVGVTYPDSCGTYTSVYDEGRALFPPLVLVADVMIKRVASYYVLTNLFPVLLITLVSFVTFFMPTDALGERMGVVLTMFLSLTAMQFVFAFPPANYINALQQVVLASYIVIAMACIESLIVNRLSTVSQFIHNKRGVVQKYGNLLSRAAFERYVSRELFPHGAKGSATSLPPGAGAAKACAHCGLRMGMGGMGAHGGMGGGMGGGAGGRGRVPRRSTATSTGSAPEARQGSANGGGAGGGAEVSEFVLPGAAGPPSPAPRTPARQRSRAYAARRRPAAIASTPPPSFPTSYPASTAPPAHLDDPDDAPAHAHAHVIDLHPTTSRVPFLSAAAAAAPSPFASARTQASFHSAAADGTPDGGAAAADAAPSICSDSAAAPPSSRRHSAAAAAAHWRRRVAALGLLGYLKVLCKAAGAWVVGVVTAPSSYYRQCKEDPEFATWLASRIDKWCCILGFVFYVVVVTVVLVLQVQLGDHKLMLGDRPGNM</sequence>
<dbReference type="PANTHER" id="PTHR18945">
    <property type="entry name" value="NEUROTRANSMITTER GATED ION CHANNEL"/>
    <property type="match status" value="1"/>
</dbReference>
<evidence type="ECO:0000313" key="10">
    <source>
        <dbReference type="Proteomes" id="UP000612055"/>
    </source>
</evidence>
<feature type="transmembrane region" description="Helical" evidence="6">
    <location>
        <begin position="348"/>
        <end position="365"/>
    </location>
</feature>
<proteinExistence type="predicted"/>
<organism evidence="9 10">
    <name type="scientific">Edaphochlamys debaryana</name>
    <dbReference type="NCBI Taxonomy" id="47281"/>
    <lineage>
        <taxon>Eukaryota</taxon>
        <taxon>Viridiplantae</taxon>
        <taxon>Chlorophyta</taxon>
        <taxon>core chlorophytes</taxon>
        <taxon>Chlorophyceae</taxon>
        <taxon>CS clade</taxon>
        <taxon>Chlamydomonadales</taxon>
        <taxon>Chlamydomonadales incertae sedis</taxon>
        <taxon>Edaphochlamys</taxon>
    </lineage>
</organism>
<reference evidence="9" key="1">
    <citation type="journal article" date="2020" name="bioRxiv">
        <title>Comparative genomics of Chlamydomonas.</title>
        <authorList>
            <person name="Craig R.J."/>
            <person name="Hasan A.R."/>
            <person name="Ness R.W."/>
            <person name="Keightley P.D."/>
        </authorList>
    </citation>
    <scope>NUCLEOTIDE SEQUENCE</scope>
    <source>
        <strain evidence="9">CCAP 11/70</strain>
    </source>
</reference>
<dbReference type="GO" id="GO:0004888">
    <property type="term" value="F:transmembrane signaling receptor activity"/>
    <property type="evidence" value="ECO:0007669"/>
    <property type="project" value="InterPro"/>
</dbReference>
<evidence type="ECO:0000256" key="1">
    <source>
        <dbReference type="ARBA" id="ARBA00004141"/>
    </source>
</evidence>
<dbReference type="SUPFAM" id="SSF90112">
    <property type="entry name" value="Neurotransmitter-gated ion-channel transmembrane pore"/>
    <property type="match status" value="1"/>
</dbReference>
<feature type="chain" id="PRO_5032653718" description="Neurotransmitter-gated ion-channel ligand-binding domain-containing protein" evidence="7">
    <location>
        <begin position="30"/>
        <end position="759"/>
    </location>
</feature>
<dbReference type="EMBL" id="JAEHOE010000203">
    <property type="protein sequence ID" value="KAG2482748.1"/>
    <property type="molecule type" value="Genomic_DNA"/>
</dbReference>
<feature type="transmembrane region" description="Helical" evidence="6">
    <location>
        <begin position="315"/>
        <end position="336"/>
    </location>
</feature>
<dbReference type="GO" id="GO:0005230">
    <property type="term" value="F:extracellular ligand-gated monoatomic ion channel activity"/>
    <property type="evidence" value="ECO:0007669"/>
    <property type="project" value="InterPro"/>
</dbReference>
<dbReference type="Gene3D" id="2.70.170.10">
    <property type="entry name" value="Neurotransmitter-gated ion-channel ligand-binding domain"/>
    <property type="match status" value="1"/>
</dbReference>
<keyword evidence="3 6" id="KW-1133">Transmembrane helix</keyword>
<dbReference type="InterPro" id="IPR036734">
    <property type="entry name" value="Neur_chan_lig-bd_sf"/>
</dbReference>